<dbReference type="OrthoDB" id="9803420at2"/>
<feature type="binding site" evidence="14 15">
    <location>
        <position position="170"/>
    </location>
    <ligand>
        <name>a divalent metal cation</name>
        <dbReference type="ChEBI" id="CHEBI:60240"/>
    </ligand>
</feature>
<evidence type="ECO:0000256" key="11">
    <source>
        <dbReference type="ARBA" id="ARBA00022759"/>
    </source>
</evidence>
<dbReference type="Proteomes" id="UP000480246">
    <property type="component" value="Unassembled WGS sequence"/>
</dbReference>
<dbReference type="HAMAP" id="MF_00052_B">
    <property type="entry name" value="RNase_HII_B"/>
    <property type="match status" value="1"/>
</dbReference>
<comment type="caution">
    <text evidence="18">The sequence shown here is derived from an EMBL/GenBank/DDBJ whole genome shotgun (WGS) entry which is preliminary data.</text>
</comment>
<keyword evidence="11 14" id="KW-0255">Endonuclease</keyword>
<gene>
    <name evidence="14" type="primary">rnhB</name>
    <name evidence="18" type="ORF">F9U64_03640</name>
</gene>
<comment type="cofactor">
    <cofactor evidence="2">
        <name>Mg(2+)</name>
        <dbReference type="ChEBI" id="CHEBI:18420"/>
    </cofactor>
</comment>
<dbReference type="AlphaFoldDB" id="A0A7C8GV77"/>
<evidence type="ECO:0000256" key="3">
    <source>
        <dbReference type="ARBA" id="ARBA00004065"/>
    </source>
</evidence>
<dbReference type="GO" id="GO:0003723">
    <property type="term" value="F:RNA binding"/>
    <property type="evidence" value="ECO:0007669"/>
    <property type="project" value="UniProtKB-UniRule"/>
</dbReference>
<dbReference type="Gene3D" id="3.30.420.10">
    <property type="entry name" value="Ribonuclease H-like superfamily/Ribonuclease H"/>
    <property type="match status" value="1"/>
</dbReference>
<comment type="function">
    <text evidence="3 14 16">Endonuclease that specifically degrades the RNA of RNA-DNA hybrids.</text>
</comment>
<keyword evidence="9 14" id="KW-0540">Nuclease</keyword>
<dbReference type="InterPro" id="IPR022898">
    <property type="entry name" value="RNase_HII"/>
</dbReference>
<dbReference type="FunFam" id="3.30.420.10:FF:000006">
    <property type="entry name" value="Ribonuclease HII"/>
    <property type="match status" value="1"/>
</dbReference>
<dbReference type="EC" id="3.1.26.4" evidence="6 14"/>
<evidence type="ECO:0000256" key="6">
    <source>
        <dbReference type="ARBA" id="ARBA00012180"/>
    </source>
</evidence>
<evidence type="ECO:0000256" key="10">
    <source>
        <dbReference type="ARBA" id="ARBA00022723"/>
    </source>
</evidence>
<feature type="domain" description="RNase H type-2" evidence="17">
    <location>
        <begin position="72"/>
        <end position="254"/>
    </location>
</feature>
<evidence type="ECO:0000256" key="8">
    <source>
        <dbReference type="ARBA" id="ARBA00022490"/>
    </source>
</evidence>
<comment type="cofactor">
    <cofactor evidence="14 15">
        <name>Mn(2+)</name>
        <dbReference type="ChEBI" id="CHEBI:29035"/>
    </cofactor>
    <cofactor evidence="14 15">
        <name>Mg(2+)</name>
        <dbReference type="ChEBI" id="CHEBI:18420"/>
    </cofactor>
    <text evidence="14 15">Manganese or magnesium. Binds 1 divalent metal ion per monomer in the absence of substrate. May bind a second metal ion after substrate binding.</text>
</comment>
<dbReference type="InterPro" id="IPR012337">
    <property type="entry name" value="RNaseH-like_sf"/>
</dbReference>
<evidence type="ECO:0000256" key="15">
    <source>
        <dbReference type="PROSITE-ProRule" id="PRU01319"/>
    </source>
</evidence>
<dbReference type="Pfam" id="PF01351">
    <property type="entry name" value="RNase_HII"/>
    <property type="match status" value="1"/>
</dbReference>
<feature type="binding site" evidence="14 15">
    <location>
        <position position="79"/>
    </location>
    <ligand>
        <name>a divalent metal cation</name>
        <dbReference type="ChEBI" id="CHEBI:60240"/>
    </ligand>
</feature>
<name>A0A7C8GV77_9BACI</name>
<dbReference type="GO" id="GO:0005737">
    <property type="term" value="C:cytoplasm"/>
    <property type="evidence" value="ECO:0007669"/>
    <property type="project" value="UniProtKB-SubCell"/>
</dbReference>
<dbReference type="EMBL" id="WEID01000015">
    <property type="protein sequence ID" value="KAB8138720.1"/>
    <property type="molecule type" value="Genomic_DNA"/>
</dbReference>
<keyword evidence="8 14" id="KW-0963">Cytoplasm</keyword>
<evidence type="ECO:0000256" key="5">
    <source>
        <dbReference type="ARBA" id="ARBA00007383"/>
    </source>
</evidence>
<keyword evidence="12 14" id="KW-0378">Hydrolase</keyword>
<keyword evidence="19" id="KW-1185">Reference proteome</keyword>
<organism evidence="18 19">
    <name type="scientific">Gracilibacillus oryzae</name>
    <dbReference type="NCBI Taxonomy" id="1672701"/>
    <lineage>
        <taxon>Bacteria</taxon>
        <taxon>Bacillati</taxon>
        <taxon>Bacillota</taxon>
        <taxon>Bacilli</taxon>
        <taxon>Bacillales</taxon>
        <taxon>Bacillaceae</taxon>
        <taxon>Gracilibacillus</taxon>
    </lineage>
</organism>
<evidence type="ECO:0000256" key="4">
    <source>
        <dbReference type="ARBA" id="ARBA00004496"/>
    </source>
</evidence>
<dbReference type="RefSeq" id="WP_153401650.1">
    <property type="nucleotide sequence ID" value="NZ_ML762425.1"/>
</dbReference>
<proteinExistence type="inferred from homology"/>
<dbReference type="PROSITE" id="PS51975">
    <property type="entry name" value="RNASE_H_2"/>
    <property type="match status" value="1"/>
</dbReference>
<evidence type="ECO:0000256" key="7">
    <source>
        <dbReference type="ARBA" id="ARBA00019179"/>
    </source>
</evidence>
<evidence type="ECO:0000256" key="13">
    <source>
        <dbReference type="ARBA" id="ARBA00023211"/>
    </source>
</evidence>
<sequence>MDSTWTIKQIQSYIESSEWTDEIKIVLQNDKRKGVQKLIQYYDKQAKLKQELNQQFITMSRFERENWESGKQFIAGVDEVGRGPLAGPVVAAAVVLPADFYLLGIDDSKKLTKQTRERYYHYITENALAYQTGIIEPVEIDQLNIYQATKKAMKMALEKLPLNIDHALIDAMELENLPFTTDSIIKGDQKSISIAAASIIAKVTRDRMMVQYHEQYPHFHFEKNSGYGTKDHLEAINRFGITDIHRKSFLKNII</sequence>
<evidence type="ECO:0000256" key="1">
    <source>
        <dbReference type="ARBA" id="ARBA00000077"/>
    </source>
</evidence>
<dbReference type="InterPro" id="IPR024567">
    <property type="entry name" value="RNase_HII/HIII_dom"/>
</dbReference>
<comment type="subcellular location">
    <subcellularLocation>
        <location evidence="4 14">Cytoplasm</location>
    </subcellularLocation>
</comment>
<keyword evidence="13 14" id="KW-0464">Manganese</keyword>
<evidence type="ECO:0000313" key="18">
    <source>
        <dbReference type="EMBL" id="KAB8138720.1"/>
    </source>
</evidence>
<dbReference type="GO" id="GO:0032299">
    <property type="term" value="C:ribonuclease H2 complex"/>
    <property type="evidence" value="ECO:0007669"/>
    <property type="project" value="TreeGrafter"/>
</dbReference>
<protein>
    <recommendedName>
        <fullName evidence="7 14">Ribonuclease HII</fullName>
        <shortName evidence="14">RNase HII</shortName>
        <ecNumber evidence="6 14">3.1.26.4</ecNumber>
    </recommendedName>
</protein>
<comment type="similarity">
    <text evidence="5 14 16">Belongs to the RNase HII family.</text>
</comment>
<dbReference type="GO" id="GO:0004523">
    <property type="term" value="F:RNA-DNA hybrid ribonuclease activity"/>
    <property type="evidence" value="ECO:0007669"/>
    <property type="project" value="UniProtKB-UniRule"/>
</dbReference>
<dbReference type="InterPro" id="IPR001352">
    <property type="entry name" value="RNase_HII/HIII"/>
</dbReference>
<reference evidence="18 19" key="1">
    <citation type="submission" date="2019-10" db="EMBL/GenBank/DDBJ databases">
        <title>Gracilibacillus sp. nov. isolated from rice seeds.</title>
        <authorList>
            <person name="He S."/>
        </authorList>
    </citation>
    <scope>NUCLEOTIDE SEQUENCE [LARGE SCALE GENOMIC DNA]</scope>
    <source>
        <strain evidence="18 19">TD8</strain>
    </source>
</reference>
<evidence type="ECO:0000259" key="17">
    <source>
        <dbReference type="PROSITE" id="PS51975"/>
    </source>
</evidence>
<accession>A0A7C8GV77</accession>
<evidence type="ECO:0000256" key="2">
    <source>
        <dbReference type="ARBA" id="ARBA00001946"/>
    </source>
</evidence>
<dbReference type="SUPFAM" id="SSF53098">
    <property type="entry name" value="Ribonuclease H-like"/>
    <property type="match status" value="1"/>
</dbReference>
<keyword evidence="10 14" id="KW-0479">Metal-binding</keyword>
<evidence type="ECO:0000256" key="16">
    <source>
        <dbReference type="RuleBase" id="RU003515"/>
    </source>
</evidence>
<evidence type="ECO:0000256" key="9">
    <source>
        <dbReference type="ARBA" id="ARBA00022722"/>
    </source>
</evidence>
<dbReference type="GO" id="GO:0006298">
    <property type="term" value="P:mismatch repair"/>
    <property type="evidence" value="ECO:0007669"/>
    <property type="project" value="TreeGrafter"/>
</dbReference>
<dbReference type="NCBIfam" id="NF000595">
    <property type="entry name" value="PRK00015.1-3"/>
    <property type="match status" value="1"/>
</dbReference>
<evidence type="ECO:0000313" key="19">
    <source>
        <dbReference type="Proteomes" id="UP000480246"/>
    </source>
</evidence>
<dbReference type="InterPro" id="IPR036397">
    <property type="entry name" value="RNaseH_sf"/>
</dbReference>
<dbReference type="CDD" id="cd07182">
    <property type="entry name" value="RNase_HII_bacteria_HII_like"/>
    <property type="match status" value="1"/>
</dbReference>
<feature type="binding site" evidence="14 15">
    <location>
        <position position="78"/>
    </location>
    <ligand>
        <name>a divalent metal cation</name>
        <dbReference type="ChEBI" id="CHEBI:60240"/>
    </ligand>
</feature>
<comment type="catalytic activity">
    <reaction evidence="1 14 15 16">
        <text>Endonucleolytic cleavage to 5'-phosphomonoester.</text>
        <dbReference type="EC" id="3.1.26.4"/>
    </reaction>
</comment>
<evidence type="ECO:0000256" key="12">
    <source>
        <dbReference type="ARBA" id="ARBA00022801"/>
    </source>
</evidence>
<dbReference type="NCBIfam" id="NF000594">
    <property type="entry name" value="PRK00015.1-1"/>
    <property type="match status" value="1"/>
</dbReference>
<dbReference type="PANTHER" id="PTHR10954">
    <property type="entry name" value="RIBONUCLEASE H2 SUBUNIT A"/>
    <property type="match status" value="1"/>
</dbReference>
<dbReference type="GO" id="GO:0030145">
    <property type="term" value="F:manganese ion binding"/>
    <property type="evidence" value="ECO:0007669"/>
    <property type="project" value="UniProtKB-UniRule"/>
</dbReference>
<dbReference type="GO" id="GO:0043137">
    <property type="term" value="P:DNA replication, removal of RNA primer"/>
    <property type="evidence" value="ECO:0007669"/>
    <property type="project" value="TreeGrafter"/>
</dbReference>
<evidence type="ECO:0000256" key="14">
    <source>
        <dbReference type="HAMAP-Rule" id="MF_00052"/>
    </source>
</evidence>
<dbReference type="PANTHER" id="PTHR10954:SF18">
    <property type="entry name" value="RIBONUCLEASE HII"/>
    <property type="match status" value="1"/>
</dbReference>